<feature type="region of interest" description="Disordered" evidence="1">
    <location>
        <begin position="1503"/>
        <end position="1593"/>
    </location>
</feature>
<feature type="compositionally biased region" description="Polar residues" evidence="1">
    <location>
        <begin position="1053"/>
        <end position="1062"/>
    </location>
</feature>
<feature type="compositionally biased region" description="Polar residues" evidence="1">
    <location>
        <begin position="910"/>
        <end position="920"/>
    </location>
</feature>
<feature type="compositionally biased region" description="Polar residues" evidence="1">
    <location>
        <begin position="806"/>
        <end position="818"/>
    </location>
</feature>
<feature type="region of interest" description="Disordered" evidence="1">
    <location>
        <begin position="439"/>
        <end position="531"/>
    </location>
</feature>
<feature type="compositionally biased region" description="Pro residues" evidence="1">
    <location>
        <begin position="1040"/>
        <end position="1052"/>
    </location>
</feature>
<feature type="region of interest" description="Disordered" evidence="1">
    <location>
        <begin position="1"/>
        <end position="386"/>
    </location>
</feature>
<feature type="compositionally biased region" description="Low complexity" evidence="1">
    <location>
        <begin position="885"/>
        <end position="895"/>
    </location>
</feature>
<feature type="compositionally biased region" description="Basic and acidic residues" evidence="1">
    <location>
        <begin position="1434"/>
        <end position="1444"/>
    </location>
</feature>
<feature type="compositionally biased region" description="Basic and acidic residues" evidence="1">
    <location>
        <begin position="1262"/>
        <end position="1279"/>
    </location>
</feature>
<feature type="compositionally biased region" description="Low complexity" evidence="1">
    <location>
        <begin position="278"/>
        <end position="292"/>
    </location>
</feature>
<gene>
    <name evidence="2" type="ORF">RDB_LOCUS87939</name>
</gene>
<proteinExistence type="predicted"/>
<feature type="compositionally biased region" description="Basic and acidic residues" evidence="1">
    <location>
        <begin position="1112"/>
        <end position="1126"/>
    </location>
</feature>
<feature type="compositionally biased region" description="Low complexity" evidence="1">
    <location>
        <begin position="655"/>
        <end position="676"/>
    </location>
</feature>
<evidence type="ECO:0000313" key="3">
    <source>
        <dbReference type="Proteomes" id="UP000663843"/>
    </source>
</evidence>
<feature type="compositionally biased region" description="Basic and acidic residues" evidence="1">
    <location>
        <begin position="677"/>
        <end position="691"/>
    </location>
</feature>
<feature type="compositionally biased region" description="Polar residues" evidence="1">
    <location>
        <begin position="1510"/>
        <end position="1520"/>
    </location>
</feature>
<feature type="compositionally biased region" description="Polar residues" evidence="1">
    <location>
        <begin position="1152"/>
        <end position="1163"/>
    </location>
</feature>
<feature type="compositionally biased region" description="Pro residues" evidence="1">
    <location>
        <begin position="1395"/>
        <end position="1404"/>
    </location>
</feature>
<reference evidence="2" key="1">
    <citation type="submission" date="2021-01" db="EMBL/GenBank/DDBJ databases">
        <authorList>
            <person name="Kaushik A."/>
        </authorList>
    </citation>
    <scope>NUCLEOTIDE SEQUENCE</scope>
    <source>
        <strain evidence="2">AG2-2IIIB</strain>
    </source>
</reference>
<feature type="compositionally biased region" description="Basic and acidic residues" evidence="1">
    <location>
        <begin position="107"/>
        <end position="124"/>
    </location>
</feature>
<evidence type="ECO:0000256" key="1">
    <source>
        <dbReference type="SAM" id="MobiDB-lite"/>
    </source>
</evidence>
<feature type="region of interest" description="Disordered" evidence="1">
    <location>
        <begin position="635"/>
        <end position="832"/>
    </location>
</feature>
<feature type="compositionally biased region" description="Polar residues" evidence="1">
    <location>
        <begin position="744"/>
        <end position="761"/>
    </location>
</feature>
<feature type="region of interest" description="Disordered" evidence="1">
    <location>
        <begin position="880"/>
        <end position="1176"/>
    </location>
</feature>
<feature type="compositionally biased region" description="Polar residues" evidence="1">
    <location>
        <begin position="1095"/>
        <end position="1111"/>
    </location>
</feature>
<accession>A0A8H3GIK4</accession>
<feature type="compositionally biased region" description="Polar residues" evidence="1">
    <location>
        <begin position="714"/>
        <end position="725"/>
    </location>
</feature>
<feature type="compositionally biased region" description="Pro residues" evidence="1">
    <location>
        <begin position="1311"/>
        <end position="1320"/>
    </location>
</feature>
<sequence length="1621" mass="173289">MSRNQRAGEVVSGPPPASSGRYHRSSIRSQKGPGLGSSSTRVQVVGERGYDSEIPRELGGMASASAGYHTEGQASTTTKRASKELLRNIVDPRRNGRLSSMPSQHAYPHDYSHLRPEILDDPADRGSSTRRVRREKEKDRRHHEPDPVPVPPSVWLNQLNASEAKRARRTSGSRTRQEDTQQHDPRAYPPGSFPPNQEHHRHPHYQSPPYGYAHHQSNPPHRNGNPAPTRDYYRPDDLAPEYIPGTPQANNPRYAFVIDDRAGMHSPPPVEIPHPIQSPSLTTPAAPLLPLPRSKEELLRSEGLPPQGSPFTGHRRHRPGRSEDFGSSAFADATNHARTSLRHRPSHSEDLRKLGQGHPPEPEEHPQLARPVHVGRSASENVVPQVPAAQPQLATPGMYNTGLAVTPAAPRGAFAMHPQLQESFAESANASRAPVNAAMASAAIANGGTDSDSTRGERERKRRTRRSKQVDAPTEGVSAAELQALQMAKVPTPPPTIQPLKRQRTVSGRSITAQPIPPPPPAIPAEAEREKDEDMVLYQRTPDPATVDSARSPQAPVTSPSIQARADIFRTPGEPLPQGLAMFGSRPEMTSSAITPASVRTEMTQVPGPRADLTNDISCGVETLRAAGEVAPVPVLLPAARRGSLLDEERTRKYSAATEGGASASGSGSRRPSGATDEQRRPVVRAEDQPHRRPSPNHAIVATAPRKSIASDASGDSFQSAQLPSPNHAIVATAPRKSIASDASGDSFQSAQLGGSTTMDFQSARDAMSMRDAMSPASNYHSIAPSVKSELRDPRLAVSANEGRNPDSQSGSKITTGSAREGHRSIEAKRASGTLPIGHAAVASPPPVATVAFPLTAHANVISPPPALANVISPSISKERVLSRAAPVPATPVTASKPVEPEAPTRPRVPSNNMLGSSSPDVPGQRATVDAHVPPPPPIPPVDEEGRIRGPPPVASTMPARTNRASLTPRLAPQQTATPVTSPPQAHAQTQPEASAVPKNLQQTQQVEGSKESLPETLNSTKASKSKSSKWWKSSSNPKAPSPTPTPAPPGTSQPRQRNTSMLGFLSGSSKHKAQKPSESGPALPPQPQSQPQPNGNEMYNSYESTPSSTTLDHDQDQPKEKESRMARMVTAIKGGLRRTPSTSKMGHFPSKSMSRLPGTSTAPVGAPLARSASTNGREGVFASMFPMSPQRSKEPALKPVTAPAPVPPVEPPVIPPVPAPVPSSAPTPTPAPAMTVPISVVTSPSAPAAVPTPKPRPAEAALEKRPATKEVPIIEKTRVPISGGAPTSTANKASRPVDPTSRTEKRSSAQPPPQRPSSPPLVSRPVAPSRLPPGQNKIFNDPPSRAAPVPNTPHAPSRTLSHRAGRISSRDRVPSAPAAPSNQLRSTRSRDPAPAHPVDPSPPGDLGLPTPDATPRASPTGEDVFEGRAAALQEERERRQSQERRRHRPDHLVIPPNNYGAPNMDELNQRLHAGVDAHGVIKFDHREKRAVSVASVEAVSGQEGHFRSETSSIRTSTPGPHQITFPNRDPAEATQSWAIHQTEEDIRAGTSTSTSRRSGRDGRKVSGVLKHSRGGVRKPGVAFDFPSGPIIEADEDPQEVRQQADIHLTYELERRQKRYK</sequence>
<name>A0A8H3GIK4_9AGAM</name>
<comment type="caution">
    <text evidence="2">The sequence shown here is derived from an EMBL/GenBank/DDBJ whole genome shotgun (WGS) entry which is preliminary data.</text>
</comment>
<feature type="region of interest" description="Disordered" evidence="1">
    <location>
        <begin position="1244"/>
        <end position="1460"/>
    </location>
</feature>
<feature type="compositionally biased region" description="Basic and acidic residues" evidence="1">
    <location>
        <begin position="175"/>
        <end position="186"/>
    </location>
</feature>
<protein>
    <submittedName>
        <fullName evidence="2">Uncharacterized protein</fullName>
    </submittedName>
</protein>
<feature type="compositionally biased region" description="Low complexity" evidence="1">
    <location>
        <begin position="1321"/>
        <end position="1330"/>
    </location>
</feature>
<feature type="compositionally biased region" description="Basic and acidic residues" evidence="1">
    <location>
        <begin position="81"/>
        <end position="94"/>
    </location>
</feature>
<dbReference type="Proteomes" id="UP000663843">
    <property type="component" value="Unassembled WGS sequence"/>
</dbReference>
<feature type="compositionally biased region" description="Polar residues" evidence="1">
    <location>
        <begin position="973"/>
        <end position="993"/>
    </location>
</feature>
<feature type="compositionally biased region" description="Basic and acidic residues" evidence="1">
    <location>
        <begin position="134"/>
        <end position="146"/>
    </location>
</feature>
<evidence type="ECO:0000313" key="2">
    <source>
        <dbReference type="EMBL" id="CAE6452038.1"/>
    </source>
</evidence>
<organism evidence="2 3">
    <name type="scientific">Rhizoctonia solani</name>
    <dbReference type="NCBI Taxonomy" id="456999"/>
    <lineage>
        <taxon>Eukaryota</taxon>
        <taxon>Fungi</taxon>
        <taxon>Dikarya</taxon>
        <taxon>Basidiomycota</taxon>
        <taxon>Agaricomycotina</taxon>
        <taxon>Agaricomycetes</taxon>
        <taxon>Cantharellales</taxon>
        <taxon>Ceratobasidiaceae</taxon>
        <taxon>Rhizoctonia</taxon>
    </lineage>
</organism>
<dbReference type="EMBL" id="CAJMWT010002727">
    <property type="protein sequence ID" value="CAE6452038.1"/>
    <property type="molecule type" value="Genomic_DNA"/>
</dbReference>
<feature type="compositionally biased region" description="Basic and acidic residues" evidence="1">
    <location>
        <begin position="820"/>
        <end position="830"/>
    </location>
</feature>